<evidence type="ECO:0000256" key="1">
    <source>
        <dbReference type="ARBA" id="ARBA00022679"/>
    </source>
</evidence>
<organism evidence="2 3">
    <name type="scientific">Pedobacter cryoconitis</name>
    <dbReference type="NCBI Taxonomy" id="188932"/>
    <lineage>
        <taxon>Bacteria</taxon>
        <taxon>Pseudomonadati</taxon>
        <taxon>Bacteroidota</taxon>
        <taxon>Sphingobacteriia</taxon>
        <taxon>Sphingobacteriales</taxon>
        <taxon>Sphingobacteriaceae</taxon>
        <taxon>Pedobacter</taxon>
    </lineage>
</organism>
<sequence length="404" mass="45826">MISQPVEEIVSGRDIVIVGQQPWDVNIGSNCKNIAIELAKHNRVLYVNSALDRITLLRNRKDSKIIKRKAVIKGKTDGLIPVADNLWTLYPDVLIESVNWINNFNIFDWLNKRNNRLFAKSILKTTALLGFKDIILFNDNDMFKSFYLKEFLRPSLSIYYSRDFMLAVDYWKKHGTRIEPALIKKSDLCVANSTYLSNYCKQYNPASFYIGQGCELDIFTSSAALPAVPAIDRLKGPKIGYVGALQSIRLDIELIAHIAVTKPAWNIILVGPEDDVFSASKLHEIPNIHFLGAQKPEDLPQYINAFDLCINPQLVNQVTIGNYPRKIDEYLAMGKPVVATHTEAVTIFEDTVYLAENKESFVTLIEKGLQENTEELVAYRVKIAHSHSWENSVGELYKAMNQVI</sequence>
<dbReference type="KEGG" id="pcm:AY601_0195"/>
<dbReference type="GO" id="GO:0016757">
    <property type="term" value="F:glycosyltransferase activity"/>
    <property type="evidence" value="ECO:0007669"/>
    <property type="project" value="TreeGrafter"/>
</dbReference>
<protein>
    <submittedName>
        <fullName evidence="2">Glycosyl transferase</fullName>
    </submittedName>
</protein>
<dbReference type="Gene3D" id="3.40.50.2000">
    <property type="entry name" value="Glycogen Phosphorylase B"/>
    <property type="match status" value="1"/>
</dbReference>
<dbReference type="PATRIC" id="fig|188932.3.peg.198"/>
<dbReference type="OrthoDB" id="9816564at2"/>
<dbReference type="SUPFAM" id="SSF53756">
    <property type="entry name" value="UDP-Glycosyltransferase/glycogen phosphorylase"/>
    <property type="match status" value="1"/>
</dbReference>
<proteinExistence type="predicted"/>
<gene>
    <name evidence="2" type="ORF">AY601_0195</name>
</gene>
<dbReference type="Proteomes" id="UP000071561">
    <property type="component" value="Chromosome"/>
</dbReference>
<dbReference type="PANTHER" id="PTHR46401">
    <property type="entry name" value="GLYCOSYLTRANSFERASE WBBK-RELATED"/>
    <property type="match status" value="1"/>
</dbReference>
<name>A0A127V7F5_9SPHI</name>
<dbReference type="PANTHER" id="PTHR46401:SF2">
    <property type="entry name" value="GLYCOSYLTRANSFERASE WBBK-RELATED"/>
    <property type="match status" value="1"/>
</dbReference>
<evidence type="ECO:0000313" key="3">
    <source>
        <dbReference type="Proteomes" id="UP000071561"/>
    </source>
</evidence>
<dbReference type="Pfam" id="PF13692">
    <property type="entry name" value="Glyco_trans_1_4"/>
    <property type="match status" value="1"/>
</dbReference>
<evidence type="ECO:0000313" key="2">
    <source>
        <dbReference type="EMBL" id="AMP97165.1"/>
    </source>
</evidence>
<dbReference type="RefSeq" id="WP_068395313.1">
    <property type="nucleotide sequence ID" value="NZ_CP014504.1"/>
</dbReference>
<keyword evidence="3" id="KW-1185">Reference proteome</keyword>
<reference evidence="2 3" key="1">
    <citation type="submission" date="2016-03" db="EMBL/GenBank/DDBJ databases">
        <title>Complete genome sequence of Pedobacter cryoconitis PAMC 27485.</title>
        <authorList>
            <person name="Lee J."/>
            <person name="Kim O.-S."/>
        </authorList>
    </citation>
    <scope>NUCLEOTIDE SEQUENCE [LARGE SCALE GENOMIC DNA]</scope>
    <source>
        <strain evidence="2 3">PAMC 27485</strain>
    </source>
</reference>
<dbReference type="AlphaFoldDB" id="A0A127V7F5"/>
<dbReference type="GO" id="GO:0009103">
    <property type="term" value="P:lipopolysaccharide biosynthetic process"/>
    <property type="evidence" value="ECO:0007669"/>
    <property type="project" value="TreeGrafter"/>
</dbReference>
<keyword evidence="1 2" id="KW-0808">Transferase</keyword>
<dbReference type="EMBL" id="CP014504">
    <property type="protein sequence ID" value="AMP97165.1"/>
    <property type="molecule type" value="Genomic_DNA"/>
</dbReference>
<accession>A0A127V7F5</accession>